<protein>
    <submittedName>
        <fullName evidence="1">Peptidase M14</fullName>
    </submittedName>
</protein>
<proteinExistence type="predicted"/>
<gene>
    <name evidence="1" type="ORF">A8139_02795</name>
</gene>
<dbReference type="AlphaFoldDB" id="A0A2Z4PPU7"/>
<dbReference type="Gene3D" id="3.40.630.10">
    <property type="entry name" value="Zn peptidases"/>
    <property type="match status" value="1"/>
</dbReference>
<sequence length="584" mass="66866">MTHIFSTSITPTSHQLIEKFGKPEYQGQMIEAWLFDDQEHRLKTEAILLSLGVKAKIRCAYKPLLHFFLEDIDILSNHINRIEVHYPLHDKASEKRFLLETYPLSALIGKAKIHFVANPKSTDAYDVILRSITGIQTQYKVFAPNHLHLDLINQTHLSPTGWIKVTNAEGKVSFNDPLITDYELLFSAGMDAVSKHQWTGTEPYFEELNIQVFLPWKERFLDYNHEVISLSEALHEDFYFSLQEWFKVKTGRLPNDREGQPGQIVPEIHYSEDKNLSIQIETRPYQIQNTKGQQLLETANTPISMEQVEIELGKITGDIVTAKTVTGRTIHARYHNGTDFPVMISGGQHANETTGVVGTLRAAQVLNEQEGSHFTISPLENPDGYALHQRLITDNPYHMHHAARYTALGDDLEYRVKGSLFEKEIRHKAREISQAQLHINLHGYPSHEWTRPLSGYVPRGFDMWTIPKGFFLILRHSADKKWSAYAEEFIHLVTLKLIDVPGVLAFNKEQVELYKKHAGETDFRIINSFPCLVSYGKPEDIPIQLITEYPDETLYGDYFITGHNIQTATVLAAYEVHQLLSANQ</sequence>
<dbReference type="EMBL" id="CP016181">
    <property type="protein sequence ID" value="AWX99043.1"/>
    <property type="molecule type" value="Genomic_DNA"/>
</dbReference>
<accession>A0A2Z4PPU7</accession>
<dbReference type="CDD" id="cd06232">
    <property type="entry name" value="M14-like"/>
    <property type="match status" value="1"/>
</dbReference>
<dbReference type="SUPFAM" id="SSF53187">
    <property type="entry name" value="Zn-dependent exopeptidases"/>
    <property type="match status" value="1"/>
</dbReference>
<dbReference type="RefSeq" id="WP_112135488.1">
    <property type="nucleotide sequence ID" value="NZ_CP016181.1"/>
</dbReference>
<dbReference type="OrthoDB" id="7956186at2"/>
<reference evidence="1 2" key="1">
    <citation type="submission" date="2016-06" db="EMBL/GenBank/DDBJ databases">
        <title>The sequenced genome of the ice-adhering bacterium Marinomonas primoryensis, from Antarctica.</title>
        <authorList>
            <person name="Graham L."/>
            <person name="Vance T.D.R."/>
            <person name="Davies P.L."/>
        </authorList>
    </citation>
    <scope>NUCLEOTIDE SEQUENCE [LARGE SCALE GENOMIC DNA]</scope>
    <source>
        <strain evidence="1 2">AceL</strain>
    </source>
</reference>
<organism evidence="1 2">
    <name type="scientific">Marinomonas primoryensis</name>
    <dbReference type="NCBI Taxonomy" id="178399"/>
    <lineage>
        <taxon>Bacteria</taxon>
        <taxon>Pseudomonadati</taxon>
        <taxon>Pseudomonadota</taxon>
        <taxon>Gammaproteobacteria</taxon>
        <taxon>Oceanospirillales</taxon>
        <taxon>Oceanospirillaceae</taxon>
        <taxon>Marinomonas</taxon>
    </lineage>
</organism>
<dbReference type="Proteomes" id="UP000249898">
    <property type="component" value="Chromosome"/>
</dbReference>
<evidence type="ECO:0000313" key="2">
    <source>
        <dbReference type="Proteomes" id="UP000249898"/>
    </source>
</evidence>
<name>A0A2Z4PPU7_9GAMM</name>
<evidence type="ECO:0000313" key="1">
    <source>
        <dbReference type="EMBL" id="AWX99043.1"/>
    </source>
</evidence>